<comment type="cofactor">
    <cofactor evidence="1">
        <name>Zn(2+)</name>
        <dbReference type="ChEBI" id="CHEBI:29105"/>
    </cofactor>
</comment>
<comment type="similarity">
    <text evidence="2 7">Belongs to the peptidase M14 family.</text>
</comment>
<dbReference type="PANTHER" id="PTHR11705:SF143">
    <property type="entry name" value="SLL0236 PROTEIN"/>
    <property type="match status" value="1"/>
</dbReference>
<name>A0ABZ0J653_9BURK</name>
<dbReference type="SUPFAM" id="SSF53187">
    <property type="entry name" value="Zn-dependent exopeptidases"/>
    <property type="match status" value="1"/>
</dbReference>
<evidence type="ECO:0000313" key="10">
    <source>
        <dbReference type="EMBL" id="WOO32816.1"/>
    </source>
</evidence>
<sequence>MMTHKFRTHSTTWPSAATALRISAPACRSGAAALLALLLAACSSTPLPPWPAREASQSAAAPQAQRQVPPPLGTGASTAPGRTEAIASPVTVTPLPGTPPAAEIPMPQQPYGAAVAARFPDPSVRYETPGLADGRRAFTTNAELTQWLRQLATAQRGATRTQLLDLGLSQRGTPIHALVITRTAATDAAALAASRRPTVLLIGQQHGDEPAGSEALLVVARELAQGLLEPMLDRINVIVVPRANPDGADAGKRVTANGIDMNRDHLLLETPEAQALARLVRDYRPIAVIDAHEYTVAGRFLEKFHALQRYDMLLQHATTANLPEFMSKAALEWYRQPMLKALDTQGLTQEWYYTTSTQPEDLRLSMGGTQPDTGRNVNGLKNTVSMLLETRGIGIGRSHIQRRVHSHVTAVTSALRSTVDRAGNLEQVRSYETRDIAAQACRGEIVVEAGPTPTQRELLMLDPETGADRPLRVDWNSSLQLQTLKKRPRPCGYWLAGHNDKAVERLKLLGIQVMRVAEAGSTLADTYHETRRESADRQDVRGTVAGAAPIIRVQVTPTRSAIDVPAGSYYVPLNQPLANLAVAALEPDTQNSYFANHLITNLGDLARVMTPPALVFEETE</sequence>
<dbReference type="RefSeq" id="WP_317702233.1">
    <property type="nucleotide sequence ID" value="NZ_CP136921.1"/>
</dbReference>
<dbReference type="SMART" id="SM00631">
    <property type="entry name" value="Zn_pept"/>
    <property type="match status" value="1"/>
</dbReference>
<accession>A0ABZ0J653</accession>
<dbReference type="Proteomes" id="UP001303211">
    <property type="component" value="Chromosome"/>
</dbReference>
<dbReference type="PANTHER" id="PTHR11705">
    <property type="entry name" value="PROTEASE FAMILY M14 CARBOXYPEPTIDASE A,B"/>
    <property type="match status" value="1"/>
</dbReference>
<dbReference type="Pfam" id="PF00246">
    <property type="entry name" value="Peptidase_M14"/>
    <property type="match status" value="1"/>
</dbReference>
<feature type="compositionally biased region" description="Low complexity" evidence="8">
    <location>
        <begin position="52"/>
        <end position="67"/>
    </location>
</feature>
<organism evidence="10 11">
    <name type="scientific">Diaphorobacter limosus</name>
    <dbReference type="NCBI Taxonomy" id="3036128"/>
    <lineage>
        <taxon>Bacteria</taxon>
        <taxon>Pseudomonadati</taxon>
        <taxon>Pseudomonadota</taxon>
        <taxon>Betaproteobacteria</taxon>
        <taxon>Burkholderiales</taxon>
        <taxon>Comamonadaceae</taxon>
        <taxon>Diaphorobacter</taxon>
    </lineage>
</organism>
<dbReference type="EMBL" id="CP136921">
    <property type="protein sequence ID" value="WOO32816.1"/>
    <property type="molecule type" value="Genomic_DNA"/>
</dbReference>
<evidence type="ECO:0000256" key="6">
    <source>
        <dbReference type="ARBA" id="ARBA00023049"/>
    </source>
</evidence>
<gene>
    <name evidence="10" type="ORF">P4826_01430</name>
</gene>
<evidence type="ECO:0000313" key="11">
    <source>
        <dbReference type="Proteomes" id="UP001303211"/>
    </source>
</evidence>
<evidence type="ECO:0000256" key="5">
    <source>
        <dbReference type="ARBA" id="ARBA00022833"/>
    </source>
</evidence>
<keyword evidence="5" id="KW-0862">Zinc</keyword>
<feature type="region of interest" description="Disordered" evidence="8">
    <location>
        <begin position="50"/>
        <end position="81"/>
    </location>
</feature>
<dbReference type="Gene3D" id="3.40.630.10">
    <property type="entry name" value="Zn peptidases"/>
    <property type="match status" value="1"/>
</dbReference>
<dbReference type="CDD" id="cd06242">
    <property type="entry name" value="M14-like"/>
    <property type="match status" value="1"/>
</dbReference>
<feature type="domain" description="Peptidase M14" evidence="9">
    <location>
        <begin position="137"/>
        <end position="418"/>
    </location>
</feature>
<feature type="active site" description="Proton donor/acceptor" evidence="7">
    <location>
        <position position="389"/>
    </location>
</feature>
<keyword evidence="11" id="KW-1185">Reference proteome</keyword>
<evidence type="ECO:0000256" key="2">
    <source>
        <dbReference type="ARBA" id="ARBA00005988"/>
    </source>
</evidence>
<protein>
    <submittedName>
        <fullName evidence="10">M14 family metallopeptidase</fullName>
    </submittedName>
</protein>
<dbReference type="InterPro" id="IPR000834">
    <property type="entry name" value="Peptidase_M14"/>
</dbReference>
<keyword evidence="3" id="KW-0645">Protease</keyword>
<reference evidence="10 11" key="1">
    <citation type="submission" date="2023-03" db="EMBL/GenBank/DDBJ databases">
        <title>Diaphorobacter basophil sp. nov., isolated from a sewage-treatment plant.</title>
        <authorList>
            <person name="Yang K."/>
        </authorList>
    </citation>
    <scope>NUCLEOTIDE SEQUENCE [LARGE SCALE GENOMIC DNA]</scope>
    <source>
        <strain evidence="10 11">Y-1</strain>
    </source>
</reference>
<evidence type="ECO:0000256" key="3">
    <source>
        <dbReference type="ARBA" id="ARBA00022670"/>
    </source>
</evidence>
<evidence type="ECO:0000256" key="1">
    <source>
        <dbReference type="ARBA" id="ARBA00001947"/>
    </source>
</evidence>
<evidence type="ECO:0000256" key="8">
    <source>
        <dbReference type="SAM" id="MobiDB-lite"/>
    </source>
</evidence>
<evidence type="ECO:0000256" key="4">
    <source>
        <dbReference type="ARBA" id="ARBA00022801"/>
    </source>
</evidence>
<proteinExistence type="inferred from homology"/>
<evidence type="ECO:0000256" key="7">
    <source>
        <dbReference type="PROSITE-ProRule" id="PRU01379"/>
    </source>
</evidence>
<keyword evidence="6" id="KW-0482">Metalloprotease</keyword>
<keyword evidence="4" id="KW-0378">Hydrolase</keyword>
<dbReference type="PROSITE" id="PS52035">
    <property type="entry name" value="PEPTIDASE_M14"/>
    <property type="match status" value="1"/>
</dbReference>
<evidence type="ECO:0000259" key="9">
    <source>
        <dbReference type="PROSITE" id="PS52035"/>
    </source>
</evidence>